<comment type="cofactor">
    <cofactor evidence="1 6">
        <name>pyridoxal 5'-phosphate</name>
        <dbReference type="ChEBI" id="CHEBI:597326"/>
    </cofactor>
</comment>
<sequence>MNKAEQFIQSRLQQRADKGILRALSSTTLPIDFSSNDYLGFARSAELKIRTATTLGQIQHYKNGSTGSRLLSGNHPFTEKTEQTIADFHQAEAGLIFNSGYDANIGLISSLAQRGDTIISDELIHASLIDGARLSHANRYTFKHNNLDELEAKLKIAKGNVYVLTESVYSMDGDIAPLAEINNLCQQYQAQLIVDEAHALGIFGDHGKGLVQMLGLEKEVFARIVTFGKALGCHGAIVLGNTNLRTYLINFARSFVYTTAAPIHSIAAIQSAYQMLITTDYTIQIKSKIALYLDLLKNSNIRTIESVSAIQTVLFNDNIEAKAAAQTLQNQGLDVRAILSPTVAEGKERLRICLHLFNSEQEIEKLINELKTLKHE</sequence>
<evidence type="ECO:0000259" key="7">
    <source>
        <dbReference type="Pfam" id="PF00155"/>
    </source>
</evidence>
<dbReference type="GO" id="GO:0009102">
    <property type="term" value="P:biotin biosynthetic process"/>
    <property type="evidence" value="ECO:0007669"/>
    <property type="project" value="TreeGrafter"/>
</dbReference>
<reference evidence="8" key="1">
    <citation type="submission" date="2023-03" db="EMBL/GenBank/DDBJ databases">
        <title>Andean soil-derived lignocellulolytic bacterial consortium as a source of novel taxa and putative plastic-active enzymes.</title>
        <authorList>
            <person name="Diaz-Garcia L."/>
            <person name="Chuvochina M."/>
            <person name="Feuerriegel G."/>
            <person name="Bunk B."/>
            <person name="Sproer C."/>
            <person name="Streit W.R."/>
            <person name="Rodriguez L.M."/>
            <person name="Overmann J."/>
            <person name="Jimenez D.J."/>
        </authorList>
    </citation>
    <scope>NUCLEOTIDE SEQUENCE</scope>
    <source>
        <strain evidence="8">MAG 3858</strain>
    </source>
</reference>
<dbReference type="InterPro" id="IPR015421">
    <property type="entry name" value="PyrdxlP-dep_Trfase_major"/>
</dbReference>
<dbReference type="Pfam" id="PF00155">
    <property type="entry name" value="Aminotran_1_2"/>
    <property type="match status" value="1"/>
</dbReference>
<name>A0AAJ5WCQ0_9SPHI</name>
<dbReference type="AlphaFoldDB" id="A0AAJ5WCQ0"/>
<dbReference type="InterPro" id="IPR004839">
    <property type="entry name" value="Aminotransferase_I/II_large"/>
</dbReference>
<dbReference type="PANTHER" id="PTHR13693">
    <property type="entry name" value="CLASS II AMINOTRANSFERASE/8-AMINO-7-OXONONANOATE SYNTHASE"/>
    <property type="match status" value="1"/>
</dbReference>
<feature type="domain" description="Aminotransferase class I/classII large" evidence="7">
    <location>
        <begin position="31"/>
        <end position="368"/>
    </location>
</feature>
<keyword evidence="8" id="KW-0032">Aminotransferase</keyword>
<dbReference type="SUPFAM" id="SSF53383">
    <property type="entry name" value="PLP-dependent transferases"/>
    <property type="match status" value="1"/>
</dbReference>
<dbReference type="InterPro" id="IPR015422">
    <property type="entry name" value="PyrdxlP-dep_Trfase_small"/>
</dbReference>
<dbReference type="InterPro" id="IPR050087">
    <property type="entry name" value="AON_synthase_class-II"/>
</dbReference>
<evidence type="ECO:0000256" key="3">
    <source>
        <dbReference type="ARBA" id="ARBA00010008"/>
    </source>
</evidence>
<evidence type="ECO:0000256" key="2">
    <source>
        <dbReference type="ARBA" id="ARBA00005189"/>
    </source>
</evidence>
<comment type="similarity">
    <text evidence="3">Belongs to the class-II pyridoxal-phosphate-dependent aminotransferase family. BioF subfamily.</text>
</comment>
<dbReference type="InterPro" id="IPR001917">
    <property type="entry name" value="Aminotrans_II_pyridoxalP_BS"/>
</dbReference>
<accession>A0AAJ5WCQ0</accession>
<evidence type="ECO:0000313" key="8">
    <source>
        <dbReference type="EMBL" id="WEK21145.1"/>
    </source>
</evidence>
<comment type="pathway">
    <text evidence="2">Lipid metabolism.</text>
</comment>
<dbReference type="PANTHER" id="PTHR13693:SF77">
    <property type="entry name" value="8-AMINO-7-OXONONANOATE SYNTHASE"/>
    <property type="match status" value="1"/>
</dbReference>
<protein>
    <submittedName>
        <fullName evidence="8">Pyridoxal phosphate-dependent aminotransferase family protein</fullName>
    </submittedName>
</protein>
<evidence type="ECO:0000256" key="6">
    <source>
        <dbReference type="RuleBase" id="RU003693"/>
    </source>
</evidence>
<keyword evidence="4" id="KW-0808">Transferase</keyword>
<proteinExistence type="inferred from homology"/>
<evidence type="ECO:0000256" key="1">
    <source>
        <dbReference type="ARBA" id="ARBA00001933"/>
    </source>
</evidence>
<evidence type="ECO:0000256" key="5">
    <source>
        <dbReference type="ARBA" id="ARBA00022898"/>
    </source>
</evidence>
<evidence type="ECO:0000256" key="4">
    <source>
        <dbReference type="ARBA" id="ARBA00022679"/>
    </source>
</evidence>
<dbReference type="PROSITE" id="PS00599">
    <property type="entry name" value="AA_TRANSFER_CLASS_2"/>
    <property type="match status" value="1"/>
</dbReference>
<gene>
    <name evidence="8" type="ORF">P0Y49_08330</name>
</gene>
<dbReference type="Gene3D" id="3.40.640.10">
    <property type="entry name" value="Type I PLP-dependent aspartate aminotransferase-like (Major domain)"/>
    <property type="match status" value="1"/>
</dbReference>
<dbReference type="Proteomes" id="UP001214530">
    <property type="component" value="Chromosome"/>
</dbReference>
<organism evidence="8 9">
    <name type="scientific">Candidatus Pedobacter colombiensis</name>
    <dbReference type="NCBI Taxonomy" id="3121371"/>
    <lineage>
        <taxon>Bacteria</taxon>
        <taxon>Pseudomonadati</taxon>
        <taxon>Bacteroidota</taxon>
        <taxon>Sphingobacteriia</taxon>
        <taxon>Sphingobacteriales</taxon>
        <taxon>Sphingobacteriaceae</taxon>
        <taxon>Pedobacter</taxon>
    </lineage>
</organism>
<dbReference type="EMBL" id="CP119313">
    <property type="protein sequence ID" value="WEK21145.1"/>
    <property type="molecule type" value="Genomic_DNA"/>
</dbReference>
<evidence type="ECO:0000313" key="9">
    <source>
        <dbReference type="Proteomes" id="UP001214530"/>
    </source>
</evidence>
<dbReference type="InterPro" id="IPR015424">
    <property type="entry name" value="PyrdxlP-dep_Trfase"/>
</dbReference>
<dbReference type="Gene3D" id="3.90.1150.10">
    <property type="entry name" value="Aspartate Aminotransferase, domain 1"/>
    <property type="match status" value="1"/>
</dbReference>
<dbReference type="GO" id="GO:0008483">
    <property type="term" value="F:transaminase activity"/>
    <property type="evidence" value="ECO:0007669"/>
    <property type="project" value="UniProtKB-KW"/>
</dbReference>
<keyword evidence="5 6" id="KW-0663">Pyridoxal phosphate</keyword>
<dbReference type="GO" id="GO:0030170">
    <property type="term" value="F:pyridoxal phosphate binding"/>
    <property type="evidence" value="ECO:0007669"/>
    <property type="project" value="InterPro"/>
</dbReference>